<organism evidence="1 2">
    <name type="scientific">Azospirillum thermophilum</name>
    <dbReference type="NCBI Taxonomy" id="2202148"/>
    <lineage>
        <taxon>Bacteria</taxon>
        <taxon>Pseudomonadati</taxon>
        <taxon>Pseudomonadota</taxon>
        <taxon>Alphaproteobacteria</taxon>
        <taxon>Rhodospirillales</taxon>
        <taxon>Azospirillaceae</taxon>
        <taxon>Azospirillum</taxon>
    </lineage>
</organism>
<dbReference type="EMBL" id="CP029353">
    <property type="protein sequence ID" value="AWK86995.1"/>
    <property type="molecule type" value="Genomic_DNA"/>
</dbReference>
<dbReference type="OrthoDB" id="5957809at2"/>
<dbReference type="InterPro" id="IPR052755">
    <property type="entry name" value="Lysozyme_Inhibitor_LprI"/>
</dbReference>
<evidence type="ECO:0000313" key="1">
    <source>
        <dbReference type="EMBL" id="AWK86995.1"/>
    </source>
</evidence>
<name>A0A2S2CRE6_9PROT</name>
<dbReference type="Proteomes" id="UP000245629">
    <property type="component" value="Chromosome 2"/>
</dbReference>
<keyword evidence="2" id="KW-1185">Reference proteome</keyword>
<proteinExistence type="predicted"/>
<accession>A0A2S2CRE6</accession>
<evidence type="ECO:0000313" key="2">
    <source>
        <dbReference type="Proteomes" id="UP000245629"/>
    </source>
</evidence>
<dbReference type="KEGG" id="azz:DEW08_12830"/>
<dbReference type="AlphaFoldDB" id="A0A2S2CRE6"/>
<dbReference type="PANTHER" id="PTHR37549:SF1">
    <property type="entry name" value="LIPOPROTEIN LPRI"/>
    <property type="match status" value="1"/>
</dbReference>
<evidence type="ECO:0008006" key="3">
    <source>
        <dbReference type="Google" id="ProtNLM"/>
    </source>
</evidence>
<sequence>MASGLRGHRLSSALLAGRLRTAGCRQRYPVMLRIASWLLAGIAVATVSAGAAMAADAVSCAKPASPAERTICGSADLKLAAEDIATSLRSLTGNTPVAERDGVQRAQQAFLAERDRVCADKSGLQACQRLHERRVAELQSQDSAAQKRVGAIAAGIPKDAKAAAAALQRYDGAAAKAWLVYLYHSGAVPVADRESAERALVGAVIDRDLPPDRELAEEMRNLGDVAAAPLATALLFLRHVLSTTELEAPCFLFTRHGQPAFEAFGAFWGNSRDDSPALCRAPSSVYDMPEWKKVAAHIDPVLEPALEERGSIRLGYERQFDVDDLQASLVPSTLLESPMSPDARRAAEQRQRAIALFRNWKDFGLWREADYKATLAALPAAVSATAKLYRERFGMNGPTAEQAAKAAADRFIAGRLALLLPEE</sequence>
<protein>
    <recommendedName>
        <fullName evidence="3">Lysozyme inhibitor LprI N-terminal domain-containing protein</fullName>
    </recommendedName>
</protein>
<reference evidence="2" key="1">
    <citation type="submission" date="2018-05" db="EMBL/GenBank/DDBJ databases">
        <title>Azospirillum thermophila sp. nov., a novel isolated from hot spring.</title>
        <authorList>
            <person name="Zhao Z."/>
        </authorList>
    </citation>
    <scope>NUCLEOTIDE SEQUENCE [LARGE SCALE GENOMIC DNA]</scope>
    <source>
        <strain evidence="2">CFH 70021</strain>
    </source>
</reference>
<dbReference type="GO" id="GO:0005576">
    <property type="term" value="C:extracellular region"/>
    <property type="evidence" value="ECO:0007669"/>
    <property type="project" value="TreeGrafter"/>
</dbReference>
<dbReference type="PANTHER" id="PTHR37549">
    <property type="entry name" value="LIPOPROTEIN LPRI"/>
    <property type="match status" value="1"/>
</dbReference>
<gene>
    <name evidence="1" type="ORF">DEW08_12830</name>
</gene>